<dbReference type="PANTHER" id="PTHR43806:SF11">
    <property type="entry name" value="CEREVISIN-RELATED"/>
    <property type="match status" value="1"/>
</dbReference>
<dbReference type="SUPFAM" id="SSF63446">
    <property type="entry name" value="Type I dockerin domain"/>
    <property type="match status" value="1"/>
</dbReference>
<dbReference type="InterPro" id="IPR013784">
    <property type="entry name" value="Carb-bd-like_fold"/>
</dbReference>
<dbReference type="GO" id="GO:0006508">
    <property type="term" value="P:proteolysis"/>
    <property type="evidence" value="ECO:0007669"/>
    <property type="project" value="UniProtKB-KW"/>
</dbReference>
<dbReference type="SUPFAM" id="SSF49452">
    <property type="entry name" value="Starch-binding domain-like"/>
    <property type="match status" value="2"/>
</dbReference>
<dbReference type="InterPro" id="IPR022398">
    <property type="entry name" value="Peptidase_S8_His-AS"/>
</dbReference>
<dbReference type="GO" id="GO:0004252">
    <property type="term" value="F:serine-type endopeptidase activity"/>
    <property type="evidence" value="ECO:0007669"/>
    <property type="project" value="UniProtKB-UniRule"/>
</dbReference>
<evidence type="ECO:0000256" key="6">
    <source>
        <dbReference type="PROSITE-ProRule" id="PRU01240"/>
    </source>
</evidence>
<evidence type="ECO:0000313" key="12">
    <source>
        <dbReference type="Proteomes" id="UP001595925"/>
    </source>
</evidence>
<dbReference type="InterPro" id="IPR036439">
    <property type="entry name" value="Dockerin_dom_sf"/>
</dbReference>
<accession>A0ABD5QA56</accession>
<dbReference type="PROSITE" id="PS00136">
    <property type="entry name" value="SUBTILASE_ASP"/>
    <property type="match status" value="1"/>
</dbReference>
<evidence type="ECO:0000259" key="10">
    <source>
        <dbReference type="PROSITE" id="PS51766"/>
    </source>
</evidence>
<dbReference type="InterPro" id="IPR002105">
    <property type="entry name" value="Dockerin_1_rpt"/>
</dbReference>
<organism evidence="11 12">
    <name type="scientific">Saliphagus infecundisoli</name>
    <dbReference type="NCBI Taxonomy" id="1849069"/>
    <lineage>
        <taxon>Archaea</taxon>
        <taxon>Methanobacteriati</taxon>
        <taxon>Methanobacteriota</taxon>
        <taxon>Stenosarchaea group</taxon>
        <taxon>Halobacteria</taxon>
        <taxon>Halobacteriales</taxon>
        <taxon>Natrialbaceae</taxon>
        <taxon>Saliphagus</taxon>
    </lineage>
</organism>
<feature type="region of interest" description="Disordered" evidence="9">
    <location>
        <begin position="1572"/>
        <end position="1595"/>
    </location>
</feature>
<comment type="caution">
    <text evidence="11">The sequence shown here is derived from an EMBL/GenBank/DDBJ whole genome shotgun (WGS) entry which is preliminary data.</text>
</comment>
<evidence type="ECO:0000256" key="9">
    <source>
        <dbReference type="SAM" id="MobiDB-lite"/>
    </source>
</evidence>
<dbReference type="Gene3D" id="1.10.1330.10">
    <property type="entry name" value="Dockerin domain"/>
    <property type="match status" value="1"/>
</dbReference>
<proteinExistence type="inferred from homology"/>
<dbReference type="PANTHER" id="PTHR43806">
    <property type="entry name" value="PEPTIDASE S8"/>
    <property type="match status" value="1"/>
</dbReference>
<dbReference type="Pfam" id="PF00082">
    <property type="entry name" value="Peptidase_S8"/>
    <property type="match status" value="1"/>
</dbReference>
<feature type="coiled-coil region" evidence="8">
    <location>
        <begin position="816"/>
        <end position="847"/>
    </location>
</feature>
<gene>
    <name evidence="11" type="ORF">ACFPFO_01990</name>
</gene>
<keyword evidence="8" id="KW-0175">Coiled coil</keyword>
<dbReference type="RefSeq" id="WP_224828043.1">
    <property type="nucleotide sequence ID" value="NZ_JAIVEF010000003.1"/>
</dbReference>
<dbReference type="InterPro" id="IPR018247">
    <property type="entry name" value="EF_Hand_1_Ca_BS"/>
</dbReference>
<dbReference type="InterPro" id="IPR023828">
    <property type="entry name" value="Peptidase_S8_Ser-AS"/>
</dbReference>
<evidence type="ECO:0000256" key="8">
    <source>
        <dbReference type="SAM" id="Coils"/>
    </source>
</evidence>
<dbReference type="SUPFAM" id="SSF52743">
    <property type="entry name" value="Subtilisin-like"/>
    <property type="match status" value="1"/>
</dbReference>
<evidence type="ECO:0000256" key="7">
    <source>
        <dbReference type="RuleBase" id="RU003355"/>
    </source>
</evidence>
<dbReference type="InterPro" id="IPR036852">
    <property type="entry name" value="Peptidase_S8/S53_dom_sf"/>
</dbReference>
<dbReference type="InterPro" id="IPR013783">
    <property type="entry name" value="Ig-like_fold"/>
</dbReference>
<evidence type="ECO:0000313" key="11">
    <source>
        <dbReference type="EMBL" id="MFC4986568.1"/>
    </source>
</evidence>
<dbReference type="PROSITE" id="PS51892">
    <property type="entry name" value="SUBTILASE"/>
    <property type="match status" value="1"/>
</dbReference>
<sequence>MPSDTTDETESQEKRSVDVSRRTILQGAAGIGAASAFGGGAIEEVRAAAAARFDDAEGTQQVYIVFDQYDESLSGDRAERIRLLREHAEASQEPARTTLAEFDTVDLVRSYWITNVIRAEVNADAVTADQLQSVEGVRAVYLVPEYRVPEPESADTAPEADGTTYGLEQINAPDVWDDFGTQGEGVKVAVLDTGFDVSHPDLELYSDDSDDPTYPGGWVEIGPDGEPIEGSEPYDSHYHGTHVGGTVGASAPDGDTPQYGVAPNVDLQHGLVLPGGSGADSDPIAGFEYVLEEMGADVISMSFGAGCGLFGPVYEDAWIPVIQNALAMDVLAVTSSGNSGEGCVGSPANIYDSFAIGASDENGDITEFSSGDTIAADNWEEPDPDWPDEWIKPDVSAPGNEVLSAEPGGTYQNLSGTSMAAPHVAGVLALMLSANEDLTAGDSRSVLEGTAWKPDDWSEPGDEQDVRYGYGIVDAYAAVDEVGAAVYEDDLGDVNQDDSVNIQDVQLTQQYIYGMNPEGFNEDLGDLNRDGEVDTTDLNLLQYKVQGNLDLGAIDVSNLEGPDEADQGTEIELSADLENTGEEGAVQELAVHMAETEDDLGSGEPVTTTFVDLAAPGVSDPVGHPAETTVTLAVDTSEFDPGEYYYGLYSEDDSETGELTLVSSYFEVSNLDAPGEVDQGDEIEVSADITNTGNADDTQTVEFRFDDLDEALLTEEVSLEPGEGTGVSFTVDTSDIEAGTYDHGVFTDDDGETATITILAAFFDVEITDAPGEVAVGDGYDVDATVENTGDAPDSQTVTYNVVQGETDVAVVDGGVDEEEHRREVVERDVEAEIENAADIVETLQGELDSDRYGVSAVDASDLLSVVGEYDVFVVNDFDEADVGAFLDELGDDQGVVYLENWGGSSASITDLSAATGDPSTVEDGYSGSTPINLELTADHALFTGVGEAGDTVELHAASAADRAWFDGYSGETVADVAATDGEPDGSAVGVSDDGREVLLATFGRSSFVSDDDFSADADAILGNAVVYVDDTGVVAGIEQTSEEVSLEPGESATVEFANTLGDVDPDLEWFHAVESEDDQDLVAFTAVPAGATVEGTVTDAESGDPIEGATVTLDADGGTYTATTDADGTYSLAGIPAGEHEITVTAEDYAEVSETIEVPEDGAVTYDAALEPAPGSITGQVTASDDGEPVEGVTIVGENGDGDTYEATTDAEGQYALDVPAGTYVVTVAETPPGYQPEEIVTVTAGETVEGVDFQIDRSPGSIEGQVTNAAGVPIEGAEVVDADQEAFSATTDADGNYTIEGVTPGTKALRALHENYPDSDITFVDVTPGETTSQNLTLGTYFEVSNLEAPGSAEQGETIEVSADVTNAGDQEASRTVFYFPPGTDFGAAVLDYEPEQSETVTLDGGETTTVSFSYEIPADEETGDLQHGVSADEVATATITIEEGGEPDPAYFEVSSIDGPDTVGAGESFTADATITNTGGEEATQTIFLFWDGEVNARERYSEAELRRLVDTDAMQEITLAGGDSTTVSLTHTLEDDLEPATYAYSISTLQEMASAEITVEAVESVRPPAHAGVPDHANAPDHAGIPSWLRR</sequence>
<evidence type="ECO:0000256" key="2">
    <source>
        <dbReference type="ARBA" id="ARBA00022670"/>
    </source>
</evidence>
<dbReference type="InterPro" id="IPR015500">
    <property type="entry name" value="Peptidase_S8_subtilisin-rel"/>
</dbReference>
<reference evidence="11 12" key="1">
    <citation type="journal article" date="2019" name="Int. J. Syst. Evol. Microbiol.">
        <title>The Global Catalogue of Microorganisms (GCM) 10K type strain sequencing project: providing services to taxonomists for standard genome sequencing and annotation.</title>
        <authorList>
            <consortium name="The Broad Institute Genomics Platform"/>
            <consortium name="The Broad Institute Genome Sequencing Center for Infectious Disease"/>
            <person name="Wu L."/>
            <person name="Ma J."/>
        </authorList>
    </citation>
    <scope>NUCLEOTIDE SEQUENCE [LARGE SCALE GENOMIC DNA]</scope>
    <source>
        <strain evidence="11 12">CGMCC 1.15824</strain>
    </source>
</reference>
<dbReference type="PROSITE" id="PS51766">
    <property type="entry name" value="DOCKERIN"/>
    <property type="match status" value="1"/>
</dbReference>
<dbReference type="Pfam" id="PF00404">
    <property type="entry name" value="Dockerin_1"/>
    <property type="match status" value="1"/>
</dbReference>
<dbReference type="Gene3D" id="3.40.50.200">
    <property type="entry name" value="Peptidase S8/S53 domain"/>
    <property type="match status" value="1"/>
</dbReference>
<keyword evidence="3 6" id="KW-0378">Hydrolase</keyword>
<dbReference type="CDD" id="cd14256">
    <property type="entry name" value="Dockerin_I"/>
    <property type="match status" value="1"/>
</dbReference>
<feature type="active site" description="Charge relay system" evidence="5 6">
    <location>
        <position position="418"/>
    </location>
</feature>
<evidence type="ECO:0000256" key="1">
    <source>
        <dbReference type="ARBA" id="ARBA00011073"/>
    </source>
</evidence>
<keyword evidence="4 6" id="KW-0720">Serine protease</keyword>
<dbReference type="PROSITE" id="PS00018">
    <property type="entry name" value="EF_HAND_1"/>
    <property type="match status" value="1"/>
</dbReference>
<dbReference type="PROSITE" id="PS00138">
    <property type="entry name" value="SUBTILASE_SER"/>
    <property type="match status" value="1"/>
</dbReference>
<dbReference type="InterPro" id="IPR006311">
    <property type="entry name" value="TAT_signal"/>
</dbReference>
<evidence type="ECO:0000256" key="3">
    <source>
        <dbReference type="ARBA" id="ARBA00022801"/>
    </source>
</evidence>
<dbReference type="EMBL" id="JBHSJG010000005">
    <property type="protein sequence ID" value="MFC4986568.1"/>
    <property type="molecule type" value="Genomic_DNA"/>
</dbReference>
<dbReference type="InterPro" id="IPR016134">
    <property type="entry name" value="Dockerin_dom"/>
</dbReference>
<feature type="domain" description="Dockerin" evidence="10">
    <location>
        <begin position="487"/>
        <end position="554"/>
    </location>
</feature>
<dbReference type="Gene3D" id="2.60.40.10">
    <property type="entry name" value="Immunoglobulins"/>
    <property type="match status" value="3"/>
</dbReference>
<feature type="active site" description="Charge relay system" evidence="5 6">
    <location>
        <position position="239"/>
    </location>
</feature>
<dbReference type="PROSITE" id="PS51318">
    <property type="entry name" value="TAT"/>
    <property type="match status" value="1"/>
</dbReference>
<dbReference type="PROSITE" id="PS00137">
    <property type="entry name" value="SUBTILASE_HIS"/>
    <property type="match status" value="1"/>
</dbReference>
<keyword evidence="2 6" id="KW-0645">Protease</keyword>
<dbReference type="InterPro" id="IPR008969">
    <property type="entry name" value="CarboxyPept-like_regulatory"/>
</dbReference>
<comment type="similarity">
    <text evidence="1 6 7">Belongs to the peptidase S8 family.</text>
</comment>
<dbReference type="SUPFAM" id="SSF49464">
    <property type="entry name" value="Carboxypeptidase regulatory domain-like"/>
    <property type="match status" value="1"/>
</dbReference>
<dbReference type="InterPro" id="IPR050131">
    <property type="entry name" value="Peptidase_S8_subtilisin-like"/>
</dbReference>
<dbReference type="InterPro" id="IPR023827">
    <property type="entry name" value="Peptidase_S8_Asp-AS"/>
</dbReference>
<dbReference type="PRINTS" id="PR00723">
    <property type="entry name" value="SUBTILISIN"/>
</dbReference>
<protein>
    <submittedName>
        <fullName evidence="11">Carboxypeptidase regulatory-like domain-containing protein</fullName>
    </submittedName>
</protein>
<name>A0ABD5QA56_9EURY</name>
<evidence type="ECO:0000256" key="4">
    <source>
        <dbReference type="ARBA" id="ARBA00022825"/>
    </source>
</evidence>
<dbReference type="Gene3D" id="2.60.40.1120">
    <property type="entry name" value="Carboxypeptidase-like, regulatory domain"/>
    <property type="match status" value="3"/>
</dbReference>
<dbReference type="InterPro" id="IPR000209">
    <property type="entry name" value="Peptidase_S8/S53_dom"/>
</dbReference>
<evidence type="ECO:0000256" key="5">
    <source>
        <dbReference type="PIRSR" id="PIRSR615500-1"/>
    </source>
</evidence>
<dbReference type="Proteomes" id="UP001595925">
    <property type="component" value="Unassembled WGS sequence"/>
</dbReference>
<feature type="active site" description="Charge relay system" evidence="5 6">
    <location>
        <position position="192"/>
    </location>
</feature>
<dbReference type="Pfam" id="PF13620">
    <property type="entry name" value="CarboxypepD_reg"/>
    <property type="match status" value="3"/>
</dbReference>
<keyword evidence="12" id="KW-1185">Reference proteome</keyword>